<dbReference type="PANTHER" id="PTHR46743:SF2">
    <property type="entry name" value="TEICHOIC ACIDS EXPORT ATP-BINDING PROTEIN TAGH"/>
    <property type="match status" value="1"/>
</dbReference>
<dbReference type="CDD" id="cd03220">
    <property type="entry name" value="ABC_KpsT_Wzt"/>
    <property type="match status" value="1"/>
</dbReference>
<evidence type="ECO:0000313" key="8">
    <source>
        <dbReference type="Proteomes" id="UP000003678"/>
    </source>
</evidence>
<evidence type="ECO:0000256" key="2">
    <source>
        <dbReference type="ARBA" id="ARBA00005417"/>
    </source>
</evidence>
<dbReference type="InterPro" id="IPR003593">
    <property type="entry name" value="AAA+_ATPase"/>
</dbReference>
<evidence type="ECO:0000256" key="3">
    <source>
        <dbReference type="ARBA" id="ARBA00022448"/>
    </source>
</evidence>
<evidence type="ECO:0000256" key="4">
    <source>
        <dbReference type="ARBA" id="ARBA00022741"/>
    </source>
</evidence>
<dbReference type="InterPro" id="IPR050683">
    <property type="entry name" value="Bact_Polysacc_Export_ATP-bd"/>
</dbReference>
<dbReference type="GO" id="GO:0140359">
    <property type="term" value="F:ABC-type transporter activity"/>
    <property type="evidence" value="ECO:0007669"/>
    <property type="project" value="InterPro"/>
</dbReference>
<feature type="domain" description="ABC transporter" evidence="6">
    <location>
        <begin position="66"/>
        <end position="287"/>
    </location>
</feature>
<organism evidence="7 8">
    <name type="scientific">Brucella ceti str. Cudo</name>
    <dbReference type="NCBI Taxonomy" id="595497"/>
    <lineage>
        <taxon>Bacteria</taxon>
        <taxon>Pseudomonadati</taxon>
        <taxon>Pseudomonadota</taxon>
        <taxon>Alphaproteobacteria</taxon>
        <taxon>Hyphomicrobiales</taxon>
        <taxon>Brucellaceae</taxon>
        <taxon>Brucella/Ochrobactrum group</taxon>
        <taxon>Brucella</taxon>
    </lineage>
</organism>
<dbReference type="Pfam" id="PF00005">
    <property type="entry name" value="ABC_tran"/>
    <property type="match status" value="1"/>
</dbReference>
<proteinExistence type="inferred from homology"/>
<dbReference type="EMBL" id="ACJD01000001">
    <property type="protein sequence ID" value="EEH15727.1"/>
    <property type="molecule type" value="Genomic_DNA"/>
</dbReference>
<dbReference type="Gene3D" id="3.40.50.300">
    <property type="entry name" value="P-loop containing nucleotide triphosphate hydrolases"/>
    <property type="match status" value="1"/>
</dbReference>
<keyword evidence="5 7" id="KW-0067">ATP-binding</keyword>
<evidence type="ECO:0000313" key="7">
    <source>
        <dbReference type="EMBL" id="EEH15727.1"/>
    </source>
</evidence>
<reference evidence="7 8" key="1">
    <citation type="submission" date="2009-03" db="EMBL/GenBank/DDBJ databases">
        <authorList>
            <person name="Setubal J.C."/>
            <person name="Boyle S."/>
            <person name="Crasta O.R."/>
            <person name="Gillespie J.J."/>
            <person name="Kenyon R.W."/>
            <person name="Lu J."/>
            <person name="Mane S."/>
            <person name="Nagrani S."/>
            <person name="Shallom J.M."/>
            <person name="Shallom S."/>
            <person name="Shukla M."/>
            <person name="Snyder E.E."/>
            <person name="Sobral B.W."/>
            <person name="Wattam A.R."/>
            <person name="Will R."/>
            <person name="Williams K."/>
            <person name="Yoo H."/>
            <person name="Bruce D.H."/>
            <person name="Detter C."/>
            <person name="Munk C."/>
            <person name="Brettin T.S."/>
            <person name="Ficht T."/>
        </authorList>
    </citation>
    <scope>NUCLEOTIDE SEQUENCE [LARGE SCALE GENOMIC DNA]</scope>
    <source>
        <strain evidence="7 8">Cudo</strain>
    </source>
</reference>
<gene>
    <name evidence="7" type="ORF">BCETI_1000689</name>
</gene>
<protein>
    <submittedName>
        <fullName evidence="7">O-antigen export system ATP-binding protein rfbB</fullName>
    </submittedName>
</protein>
<dbReference type="GO" id="GO:0005524">
    <property type="term" value="F:ATP binding"/>
    <property type="evidence" value="ECO:0007669"/>
    <property type="project" value="UniProtKB-KW"/>
</dbReference>
<sequence>MAYGYQLHLVLRCEPPPNLRGSSCGDACGEESHFLPMIQPSITLSNVHLHYAASAFKERSVKTLVNALLSMRRSAGANIEDIHALKGISVDIARGERVALIGHNGAGKSTFLKTIAGLYPISSGTLKVTGTVRSLFDIGLGFEPDATGRENILYRGLLLGLTPRFMREIEDEIIEFADLGDFIDYPIKTYSAGMQVRLAFAISTAVDGDILLLDEVIGAGDAAFMTKAKARIMNMVEKAEIMVLASHDLANVRQLCTRALVFKAGTIAFDGRVEDAISFYNSGMGAIA</sequence>
<evidence type="ECO:0000259" key="6">
    <source>
        <dbReference type="PROSITE" id="PS50893"/>
    </source>
</evidence>
<accession>C0G4R2</accession>
<dbReference type="PANTHER" id="PTHR46743">
    <property type="entry name" value="TEICHOIC ACIDS EXPORT ATP-BINDING PROTEIN TAGH"/>
    <property type="match status" value="1"/>
</dbReference>
<comment type="caution">
    <text evidence="7">The sequence shown here is derived from an EMBL/GenBank/DDBJ whole genome shotgun (WGS) entry which is preliminary data.</text>
</comment>
<evidence type="ECO:0000256" key="1">
    <source>
        <dbReference type="ARBA" id="ARBA00004533"/>
    </source>
</evidence>
<dbReference type="GO" id="GO:0016887">
    <property type="term" value="F:ATP hydrolysis activity"/>
    <property type="evidence" value="ECO:0007669"/>
    <property type="project" value="InterPro"/>
</dbReference>
<name>C0G4R2_9HYPH</name>
<dbReference type="Proteomes" id="UP000003678">
    <property type="component" value="Unassembled WGS sequence"/>
</dbReference>
<comment type="similarity">
    <text evidence="2">Belongs to the ABC transporter superfamily.</text>
</comment>
<evidence type="ECO:0000256" key="5">
    <source>
        <dbReference type="ARBA" id="ARBA00022840"/>
    </source>
</evidence>
<dbReference type="PROSITE" id="PS00211">
    <property type="entry name" value="ABC_TRANSPORTER_1"/>
    <property type="match status" value="1"/>
</dbReference>
<dbReference type="PROSITE" id="PS50893">
    <property type="entry name" value="ABC_TRANSPORTER_2"/>
    <property type="match status" value="1"/>
</dbReference>
<keyword evidence="3" id="KW-0813">Transport</keyword>
<dbReference type="InterPro" id="IPR027417">
    <property type="entry name" value="P-loop_NTPase"/>
</dbReference>
<comment type="subcellular location">
    <subcellularLocation>
        <location evidence="1">Cell inner membrane</location>
    </subcellularLocation>
</comment>
<dbReference type="GO" id="GO:0005886">
    <property type="term" value="C:plasma membrane"/>
    <property type="evidence" value="ECO:0007669"/>
    <property type="project" value="UniProtKB-SubCell"/>
</dbReference>
<keyword evidence="4" id="KW-0547">Nucleotide-binding</keyword>
<dbReference type="AlphaFoldDB" id="C0G4R2"/>
<dbReference type="InterPro" id="IPR017871">
    <property type="entry name" value="ABC_transporter-like_CS"/>
</dbReference>
<dbReference type="SMART" id="SM00382">
    <property type="entry name" value="AAA"/>
    <property type="match status" value="1"/>
</dbReference>
<dbReference type="InterPro" id="IPR003439">
    <property type="entry name" value="ABC_transporter-like_ATP-bd"/>
</dbReference>
<dbReference type="SUPFAM" id="SSF52540">
    <property type="entry name" value="P-loop containing nucleoside triphosphate hydrolases"/>
    <property type="match status" value="1"/>
</dbReference>
<dbReference type="InterPro" id="IPR015860">
    <property type="entry name" value="ABC_transpr_TagH-like"/>
</dbReference>